<keyword evidence="2" id="KW-0677">Repeat</keyword>
<evidence type="ECO:0000313" key="5">
    <source>
        <dbReference type="EMBL" id="KMZ65428.1"/>
    </source>
</evidence>
<keyword evidence="3 4" id="KW-0040">ANK repeat</keyword>
<feature type="repeat" description="ANK" evidence="4">
    <location>
        <begin position="80"/>
        <end position="112"/>
    </location>
</feature>
<organism evidence="5 6">
    <name type="scientific">Zostera marina</name>
    <name type="common">Eelgrass</name>
    <dbReference type="NCBI Taxonomy" id="29655"/>
    <lineage>
        <taxon>Eukaryota</taxon>
        <taxon>Viridiplantae</taxon>
        <taxon>Streptophyta</taxon>
        <taxon>Embryophyta</taxon>
        <taxon>Tracheophyta</taxon>
        <taxon>Spermatophyta</taxon>
        <taxon>Magnoliopsida</taxon>
        <taxon>Liliopsida</taxon>
        <taxon>Zosteraceae</taxon>
        <taxon>Zostera</taxon>
    </lineage>
</organism>
<reference evidence="6" key="1">
    <citation type="journal article" date="2016" name="Nature">
        <title>The genome of the seagrass Zostera marina reveals angiosperm adaptation to the sea.</title>
        <authorList>
            <person name="Olsen J.L."/>
            <person name="Rouze P."/>
            <person name="Verhelst B."/>
            <person name="Lin Y.-C."/>
            <person name="Bayer T."/>
            <person name="Collen J."/>
            <person name="Dattolo E."/>
            <person name="De Paoli E."/>
            <person name="Dittami S."/>
            <person name="Maumus F."/>
            <person name="Michel G."/>
            <person name="Kersting A."/>
            <person name="Lauritano C."/>
            <person name="Lohaus R."/>
            <person name="Toepel M."/>
            <person name="Tonon T."/>
            <person name="Vanneste K."/>
            <person name="Amirebrahimi M."/>
            <person name="Brakel J."/>
            <person name="Bostroem C."/>
            <person name="Chovatia M."/>
            <person name="Grimwood J."/>
            <person name="Jenkins J.W."/>
            <person name="Jueterbock A."/>
            <person name="Mraz A."/>
            <person name="Stam W.T."/>
            <person name="Tice H."/>
            <person name="Bornberg-Bauer E."/>
            <person name="Green P.J."/>
            <person name="Pearson G.A."/>
            <person name="Procaccini G."/>
            <person name="Duarte C.M."/>
            <person name="Schmutz J."/>
            <person name="Reusch T.B.H."/>
            <person name="Van de Peer Y."/>
        </authorList>
    </citation>
    <scope>NUCLEOTIDE SEQUENCE [LARGE SCALE GENOMIC DNA]</scope>
    <source>
        <strain evidence="6">cv. Finnish</strain>
    </source>
</reference>
<accession>A0A0K9P8N9</accession>
<sequence length="216" mass="23355">MAVPKRPNEFDEDGEDRDVVERIFDEEDDQEEDGGWIAETDIPFHLLALARAAESGDLDAFRNALDSHSMNGTINDPIEDGDTALHLCCLYGYLPCVQLLLDRGASPEIKDEEGAIPLHDACAGGYTEIVQLLINSGNSAVLQRMLNTVEAEGETPLHHAARGEHTDVVRLLLAVGASPHKVNIYGKTPAELAGPGTEVKEILEDALAYANSVPCQ</sequence>
<feature type="repeat" description="ANK" evidence="4">
    <location>
        <begin position="113"/>
        <end position="137"/>
    </location>
</feature>
<comment type="similarity">
    <text evidence="1">Belongs to the ankyrin SOCS box (ASB) family.</text>
</comment>
<keyword evidence="6" id="KW-1185">Reference proteome</keyword>
<dbReference type="Gene3D" id="1.25.40.20">
    <property type="entry name" value="Ankyrin repeat-containing domain"/>
    <property type="match status" value="2"/>
</dbReference>
<dbReference type="EMBL" id="LFYR01001032">
    <property type="protein sequence ID" value="KMZ65428.1"/>
    <property type="molecule type" value="Genomic_DNA"/>
</dbReference>
<name>A0A0K9P8N9_ZOSMR</name>
<feature type="repeat" description="ANK" evidence="4">
    <location>
        <begin position="152"/>
        <end position="184"/>
    </location>
</feature>
<evidence type="ECO:0000313" key="6">
    <source>
        <dbReference type="Proteomes" id="UP000036987"/>
    </source>
</evidence>
<dbReference type="PROSITE" id="PS50088">
    <property type="entry name" value="ANK_REPEAT"/>
    <property type="match status" value="3"/>
</dbReference>
<evidence type="ECO:0000256" key="1">
    <source>
        <dbReference type="ARBA" id="ARBA00005949"/>
    </source>
</evidence>
<comment type="caution">
    <text evidence="5">The sequence shown here is derived from an EMBL/GenBank/DDBJ whole genome shotgun (WGS) entry which is preliminary data.</text>
</comment>
<dbReference type="PROSITE" id="PS50297">
    <property type="entry name" value="ANK_REP_REGION"/>
    <property type="match status" value="3"/>
</dbReference>
<dbReference type="AlphaFoldDB" id="A0A0K9P8N9"/>
<gene>
    <name evidence="5" type="ORF">ZOSMA_31G00140</name>
</gene>
<dbReference type="InterPro" id="IPR051573">
    <property type="entry name" value="Ankyrin-SOCS_box_domain"/>
</dbReference>
<evidence type="ECO:0000256" key="3">
    <source>
        <dbReference type="ARBA" id="ARBA00023043"/>
    </source>
</evidence>
<dbReference type="STRING" id="29655.A0A0K9P8N9"/>
<evidence type="ECO:0000256" key="4">
    <source>
        <dbReference type="PROSITE-ProRule" id="PRU00023"/>
    </source>
</evidence>
<dbReference type="PANTHER" id="PTHR24136">
    <property type="entry name" value="SOWAH (DROSOPHILA) HOMOLOG"/>
    <property type="match status" value="1"/>
</dbReference>
<evidence type="ECO:0000256" key="2">
    <source>
        <dbReference type="ARBA" id="ARBA00022737"/>
    </source>
</evidence>
<dbReference type="Pfam" id="PF12796">
    <property type="entry name" value="Ank_2"/>
    <property type="match status" value="1"/>
</dbReference>
<dbReference type="SMART" id="SM00248">
    <property type="entry name" value="ANK"/>
    <property type="match status" value="4"/>
</dbReference>
<dbReference type="SUPFAM" id="SSF48403">
    <property type="entry name" value="Ankyrin repeat"/>
    <property type="match status" value="1"/>
</dbReference>
<dbReference type="OMA" id="GWTGLHE"/>
<dbReference type="InterPro" id="IPR002110">
    <property type="entry name" value="Ankyrin_rpt"/>
</dbReference>
<protein>
    <submittedName>
        <fullName evidence="5">Ankyrin repeat domain-containing protein 12</fullName>
    </submittedName>
</protein>
<proteinExistence type="inferred from homology"/>
<dbReference type="FunFam" id="1.25.40.20:FF:000316">
    <property type="entry name" value="BRCA1-associated RING domain protein 1"/>
    <property type="match status" value="1"/>
</dbReference>
<dbReference type="Proteomes" id="UP000036987">
    <property type="component" value="Unassembled WGS sequence"/>
</dbReference>
<dbReference type="GO" id="GO:0016567">
    <property type="term" value="P:protein ubiquitination"/>
    <property type="evidence" value="ECO:0000318"/>
    <property type="project" value="GO_Central"/>
</dbReference>
<dbReference type="Pfam" id="PF00023">
    <property type="entry name" value="Ank"/>
    <property type="match status" value="1"/>
</dbReference>
<dbReference type="InterPro" id="IPR036770">
    <property type="entry name" value="Ankyrin_rpt-contain_sf"/>
</dbReference>
<dbReference type="GO" id="GO:0045732">
    <property type="term" value="P:positive regulation of protein catabolic process"/>
    <property type="evidence" value="ECO:0000318"/>
    <property type="project" value="GO_Central"/>
</dbReference>
<dbReference type="OrthoDB" id="194358at2759"/>
<dbReference type="PANTHER" id="PTHR24136:SF15">
    <property type="entry name" value="ANK_REP_REGION DOMAIN-CONTAINING PROTEIN"/>
    <property type="match status" value="1"/>
</dbReference>